<name>A0ABD3H8V2_9MARC</name>
<proteinExistence type="predicted"/>
<comment type="caution">
    <text evidence="2">The sequence shown here is derived from an EMBL/GenBank/DDBJ whole genome shotgun (WGS) entry which is preliminary data.</text>
</comment>
<accession>A0ABD3H8V2</accession>
<reference evidence="2 3" key="1">
    <citation type="submission" date="2024-09" db="EMBL/GenBank/DDBJ databases">
        <title>Chromosome-scale assembly of Riccia sorocarpa.</title>
        <authorList>
            <person name="Paukszto L."/>
        </authorList>
    </citation>
    <scope>NUCLEOTIDE SEQUENCE [LARGE SCALE GENOMIC DNA]</scope>
    <source>
        <strain evidence="2">LP-2024</strain>
        <tissue evidence="2">Aerial parts of the thallus</tissue>
    </source>
</reference>
<gene>
    <name evidence="2" type="ORF">R1sor_014256</name>
</gene>
<feature type="compositionally biased region" description="Acidic residues" evidence="1">
    <location>
        <begin position="70"/>
        <end position="86"/>
    </location>
</feature>
<protein>
    <submittedName>
        <fullName evidence="2">Uncharacterized protein</fullName>
    </submittedName>
</protein>
<evidence type="ECO:0000313" key="2">
    <source>
        <dbReference type="EMBL" id="KAL3687947.1"/>
    </source>
</evidence>
<feature type="region of interest" description="Disordered" evidence="1">
    <location>
        <begin position="55"/>
        <end position="103"/>
    </location>
</feature>
<feature type="compositionally biased region" description="Basic and acidic residues" evidence="1">
    <location>
        <begin position="55"/>
        <end position="64"/>
    </location>
</feature>
<evidence type="ECO:0000313" key="3">
    <source>
        <dbReference type="Proteomes" id="UP001633002"/>
    </source>
</evidence>
<keyword evidence="3" id="KW-1185">Reference proteome</keyword>
<dbReference type="AlphaFoldDB" id="A0ABD3H8V2"/>
<organism evidence="2 3">
    <name type="scientific">Riccia sorocarpa</name>
    <dbReference type="NCBI Taxonomy" id="122646"/>
    <lineage>
        <taxon>Eukaryota</taxon>
        <taxon>Viridiplantae</taxon>
        <taxon>Streptophyta</taxon>
        <taxon>Embryophyta</taxon>
        <taxon>Marchantiophyta</taxon>
        <taxon>Marchantiopsida</taxon>
        <taxon>Marchantiidae</taxon>
        <taxon>Marchantiales</taxon>
        <taxon>Ricciaceae</taxon>
        <taxon>Riccia</taxon>
    </lineage>
</organism>
<sequence length="143" mass="16263">MPTLSPELWMSCVAPQTVTIDDVDQIFFSYVGPDRYFTSTHRTELMLMDARNSDVKVNPLHDPDMPMLEAENDYDDPDDDPDDEHDDQQMNNQTDRGKKRKWCSRTLNMSVSSQQTTQKSCDSIAAMAAEAAFESSSRSCKQI</sequence>
<dbReference type="EMBL" id="JBJQOH010000004">
    <property type="protein sequence ID" value="KAL3687947.1"/>
    <property type="molecule type" value="Genomic_DNA"/>
</dbReference>
<dbReference type="Proteomes" id="UP001633002">
    <property type="component" value="Unassembled WGS sequence"/>
</dbReference>
<evidence type="ECO:0000256" key="1">
    <source>
        <dbReference type="SAM" id="MobiDB-lite"/>
    </source>
</evidence>